<gene>
    <name evidence="3" type="ORF">SAMN05443550_106126</name>
</gene>
<dbReference type="AlphaFoldDB" id="A0A1H4ESA8"/>
<dbReference type="PANTHER" id="PTHR39200">
    <property type="entry name" value="HYPOTHETICAL EXPORTED PROTEIN"/>
    <property type="match status" value="1"/>
</dbReference>
<dbReference type="PANTHER" id="PTHR39200:SF1">
    <property type="entry name" value="AUTO-TRANSPORTER ADHESIN HEAD GIN DOMAIN-CONTAINING PROTEIN-RELATED"/>
    <property type="match status" value="1"/>
</dbReference>
<feature type="signal peptide" evidence="1">
    <location>
        <begin position="1"/>
        <end position="21"/>
    </location>
</feature>
<keyword evidence="1" id="KW-0732">Signal</keyword>
<reference evidence="3 4" key="1">
    <citation type="submission" date="2016-10" db="EMBL/GenBank/DDBJ databases">
        <authorList>
            <person name="de Groot N.N."/>
        </authorList>
    </citation>
    <scope>NUCLEOTIDE SEQUENCE [LARGE SCALE GENOMIC DNA]</scope>
    <source>
        <strain evidence="3 4">DSM 19033</strain>
    </source>
</reference>
<evidence type="ECO:0000256" key="1">
    <source>
        <dbReference type="SAM" id="SignalP"/>
    </source>
</evidence>
<dbReference type="OrthoDB" id="794214at2"/>
<feature type="chain" id="PRO_5011541667" evidence="1">
    <location>
        <begin position="22"/>
        <end position="240"/>
    </location>
</feature>
<evidence type="ECO:0000259" key="2">
    <source>
        <dbReference type="Pfam" id="PF10988"/>
    </source>
</evidence>
<feature type="domain" description="Putative auto-transporter adhesin head GIN" evidence="2">
    <location>
        <begin position="40"/>
        <end position="225"/>
    </location>
</feature>
<evidence type="ECO:0000313" key="4">
    <source>
        <dbReference type="Proteomes" id="UP000198850"/>
    </source>
</evidence>
<proteinExistence type="predicted"/>
<keyword evidence="4" id="KW-1185">Reference proteome</keyword>
<dbReference type="RefSeq" id="WP_090557115.1">
    <property type="nucleotide sequence ID" value="NZ_FNRA01000006.1"/>
</dbReference>
<dbReference type="InterPro" id="IPR021255">
    <property type="entry name" value="DUF2807"/>
</dbReference>
<dbReference type="EMBL" id="FNRA01000006">
    <property type="protein sequence ID" value="SEA87945.1"/>
    <property type="molecule type" value="Genomic_DNA"/>
</dbReference>
<dbReference type="STRING" id="425514.SAMN05443550_106126"/>
<organism evidence="3 4">
    <name type="scientific">Pedobacter hartonius</name>
    <dbReference type="NCBI Taxonomy" id="425514"/>
    <lineage>
        <taxon>Bacteria</taxon>
        <taxon>Pseudomonadati</taxon>
        <taxon>Bacteroidota</taxon>
        <taxon>Sphingobacteriia</taxon>
        <taxon>Sphingobacteriales</taxon>
        <taxon>Sphingobacteriaceae</taxon>
        <taxon>Pedobacter</taxon>
    </lineage>
</organism>
<name>A0A1H4ESA8_9SPHI</name>
<dbReference type="Pfam" id="PF10988">
    <property type="entry name" value="DUF2807"/>
    <property type="match status" value="1"/>
</dbReference>
<sequence>MKKLNMLLVLALLTFSYNANSHLTKQTIPVMQDERTTGSFKGIAAGGPLNVKVTLGNTESIRFEGNKDAIAELVTEVNSGILTIKPKTKWNDWSRRYSKPDVTVYISAKRLSSLTMSGSGNLEVSNTINGSELVATLSGSGSIRASANVKSFSGVLSGSGNINLAGKSDDANLTISGSGSFRGKSFSVNKVEVQISGSADAYIRASQHIDAVISGSGSIIYSGDATVKKTIIGSGSVSKN</sequence>
<accession>A0A1H4ESA8</accession>
<dbReference type="Proteomes" id="UP000198850">
    <property type="component" value="Unassembled WGS sequence"/>
</dbReference>
<evidence type="ECO:0000313" key="3">
    <source>
        <dbReference type="EMBL" id="SEA87945.1"/>
    </source>
</evidence>
<dbReference type="Gene3D" id="2.160.20.120">
    <property type="match status" value="1"/>
</dbReference>
<protein>
    <submittedName>
        <fullName evidence="3">Putative auto-transporter adhesin, head GIN domain</fullName>
    </submittedName>
</protein>